<accession>A0A557NZE2</accession>
<dbReference type="AlphaFoldDB" id="A0A557NZE2"/>
<proteinExistence type="predicted"/>
<dbReference type="Proteomes" id="UP000319828">
    <property type="component" value="Unassembled WGS sequence"/>
</dbReference>
<evidence type="ECO:0000313" key="2">
    <source>
        <dbReference type="EMBL" id="TVO33754.1"/>
    </source>
</evidence>
<sequence length="69" mass="8188">MTENNSTANNKEPAVTEFSGKNTAQQRFQKAYLKSRKMMQRIDLDLNRSQIVVVVDNGRQIYRPYRWDH</sequence>
<feature type="region of interest" description="Disordered" evidence="1">
    <location>
        <begin position="1"/>
        <end position="24"/>
    </location>
</feature>
<evidence type="ECO:0000313" key="3">
    <source>
        <dbReference type="Proteomes" id="UP000319828"/>
    </source>
</evidence>
<reference evidence="2 3" key="1">
    <citation type="submission" date="2019-07" db="EMBL/GenBank/DDBJ databases">
        <title>The draft genome sequence of Vibrio algivorus M1486.</title>
        <authorList>
            <person name="Meng X."/>
        </authorList>
    </citation>
    <scope>NUCLEOTIDE SEQUENCE [LARGE SCALE GENOMIC DNA]</scope>
    <source>
        <strain evidence="2 3">M1486</strain>
    </source>
</reference>
<protein>
    <submittedName>
        <fullName evidence="2">Uncharacterized protein</fullName>
    </submittedName>
</protein>
<evidence type="ECO:0000256" key="1">
    <source>
        <dbReference type="SAM" id="MobiDB-lite"/>
    </source>
</evidence>
<name>A0A557NZE2_9VIBR</name>
<organism evidence="2 3">
    <name type="scientific">Vibrio algivorus</name>
    <dbReference type="NCBI Taxonomy" id="1667024"/>
    <lineage>
        <taxon>Bacteria</taxon>
        <taxon>Pseudomonadati</taxon>
        <taxon>Pseudomonadota</taxon>
        <taxon>Gammaproteobacteria</taxon>
        <taxon>Vibrionales</taxon>
        <taxon>Vibrionaceae</taxon>
        <taxon>Vibrio</taxon>
    </lineage>
</organism>
<comment type="caution">
    <text evidence="2">The sequence shown here is derived from an EMBL/GenBank/DDBJ whole genome shotgun (WGS) entry which is preliminary data.</text>
</comment>
<gene>
    <name evidence="2" type="ORF">FOF44_14670</name>
</gene>
<feature type="compositionally biased region" description="Polar residues" evidence="1">
    <location>
        <begin position="1"/>
        <end position="10"/>
    </location>
</feature>
<dbReference type="EMBL" id="VMKJ01000037">
    <property type="protein sequence ID" value="TVO33754.1"/>
    <property type="molecule type" value="Genomic_DNA"/>
</dbReference>